<reference evidence="11" key="2">
    <citation type="submission" date="2020-09" db="EMBL/GenBank/DDBJ databases">
        <authorList>
            <person name="Sun Q."/>
            <person name="Zhou Y."/>
        </authorList>
    </citation>
    <scope>NUCLEOTIDE SEQUENCE</scope>
    <source>
        <strain evidence="11">CGMCC 4.7308</strain>
    </source>
</reference>
<evidence type="ECO:0000259" key="10">
    <source>
        <dbReference type="PROSITE" id="PS51384"/>
    </source>
</evidence>
<dbReference type="RefSeq" id="WP_188939992.1">
    <property type="nucleotide sequence ID" value="NZ_BMNA01000001.1"/>
</dbReference>
<keyword evidence="12" id="KW-1185">Reference proteome</keyword>
<dbReference type="EMBL" id="BMNA01000001">
    <property type="protein sequence ID" value="GGL89606.1"/>
    <property type="molecule type" value="Genomic_DNA"/>
</dbReference>
<keyword evidence="8" id="KW-0411">Iron-sulfur</keyword>
<dbReference type="CDD" id="cd06214">
    <property type="entry name" value="PA_degradation_oxidoreductase_like"/>
    <property type="match status" value="1"/>
</dbReference>
<dbReference type="PROSITE" id="PS51085">
    <property type="entry name" value="2FE2S_FER_2"/>
    <property type="match status" value="1"/>
</dbReference>
<dbReference type="Gene3D" id="3.10.20.30">
    <property type="match status" value="1"/>
</dbReference>
<accession>A0A917SP94</accession>
<evidence type="ECO:0000256" key="4">
    <source>
        <dbReference type="ARBA" id="ARBA00022723"/>
    </source>
</evidence>
<comment type="cofactor">
    <cofactor evidence="1">
        <name>FAD</name>
        <dbReference type="ChEBI" id="CHEBI:57692"/>
    </cofactor>
</comment>
<proteinExistence type="predicted"/>
<evidence type="ECO:0000256" key="2">
    <source>
        <dbReference type="ARBA" id="ARBA00022630"/>
    </source>
</evidence>
<dbReference type="Pfam" id="PF00970">
    <property type="entry name" value="FAD_binding_6"/>
    <property type="match status" value="1"/>
</dbReference>
<dbReference type="Gene3D" id="2.40.30.10">
    <property type="entry name" value="Translation factors"/>
    <property type="match status" value="1"/>
</dbReference>
<dbReference type="SUPFAM" id="SSF52343">
    <property type="entry name" value="Ferredoxin reductase-like, C-terminal NADP-linked domain"/>
    <property type="match status" value="1"/>
</dbReference>
<dbReference type="PROSITE" id="PS00197">
    <property type="entry name" value="2FE2S_FER_1"/>
    <property type="match status" value="1"/>
</dbReference>
<dbReference type="PROSITE" id="PS51384">
    <property type="entry name" value="FAD_FR"/>
    <property type="match status" value="1"/>
</dbReference>
<dbReference type="SUPFAM" id="SSF54292">
    <property type="entry name" value="2Fe-2S ferredoxin-like"/>
    <property type="match status" value="1"/>
</dbReference>
<evidence type="ECO:0000256" key="5">
    <source>
        <dbReference type="ARBA" id="ARBA00022827"/>
    </source>
</evidence>
<dbReference type="InterPro" id="IPR008333">
    <property type="entry name" value="Cbr1-like_FAD-bd_dom"/>
</dbReference>
<protein>
    <submittedName>
        <fullName evidence="11">Phenylacetic acid degradation protein</fullName>
    </submittedName>
</protein>
<sequence length="348" mass="36792">MRAPFHALTVAAVDRLTDDSAAVTLAVPAALADTFRHRAGQHLTVRIGDERRSYSLCSPAGAAPRIAVRTVDGGRVSGTLVHRLRPGDVLQVQPPTGTFTVDPAVGGRHVAIAAGSGITPVLSIAATVLAGSADARVTLLYGNRAAWSVMLADEVCDLKDRYPTRVQVVHVLSREPHEVPLFSGRLDAAKLRLLVPATVQPAEVDHWWLCGPYGLVADAQAVLGELGVAAERVHRELFFVEDQPPPVAQHPVTAPAGGSRATVVLDGRSSSLTVPAGTTILDAAQRVRPDLPFACRGGVCGTCRALLTGGQVHMRRNFALEPAETDRGYVLTCQSEPVSDQVTVDFDA</sequence>
<keyword evidence="5" id="KW-0274">FAD</keyword>
<dbReference type="InterPro" id="IPR006058">
    <property type="entry name" value="2Fe2S_fd_BS"/>
</dbReference>
<dbReference type="CDD" id="cd00207">
    <property type="entry name" value="fer2"/>
    <property type="match status" value="1"/>
</dbReference>
<dbReference type="Pfam" id="PF00175">
    <property type="entry name" value="NAD_binding_1"/>
    <property type="match status" value="1"/>
</dbReference>
<keyword evidence="2" id="KW-0285">Flavoprotein</keyword>
<keyword evidence="6" id="KW-0560">Oxidoreductase</keyword>
<dbReference type="SUPFAM" id="SSF63380">
    <property type="entry name" value="Riboflavin synthase domain-like"/>
    <property type="match status" value="1"/>
</dbReference>
<name>A0A917SP94_9ACTN</name>
<organism evidence="11 12">
    <name type="scientific">Nakamurella endophytica</name>
    <dbReference type="NCBI Taxonomy" id="1748367"/>
    <lineage>
        <taxon>Bacteria</taxon>
        <taxon>Bacillati</taxon>
        <taxon>Actinomycetota</taxon>
        <taxon>Actinomycetes</taxon>
        <taxon>Nakamurellales</taxon>
        <taxon>Nakamurellaceae</taxon>
        <taxon>Nakamurella</taxon>
    </lineage>
</organism>
<dbReference type="Pfam" id="PF00111">
    <property type="entry name" value="Fer2"/>
    <property type="match status" value="1"/>
</dbReference>
<dbReference type="GO" id="GO:0046872">
    <property type="term" value="F:metal ion binding"/>
    <property type="evidence" value="ECO:0007669"/>
    <property type="project" value="UniProtKB-KW"/>
</dbReference>
<keyword evidence="4" id="KW-0479">Metal-binding</keyword>
<dbReference type="InterPro" id="IPR050415">
    <property type="entry name" value="MRET"/>
</dbReference>
<evidence type="ECO:0000259" key="9">
    <source>
        <dbReference type="PROSITE" id="PS51085"/>
    </source>
</evidence>
<reference evidence="11" key="1">
    <citation type="journal article" date="2014" name="Int. J. Syst. Evol. Microbiol.">
        <title>Complete genome sequence of Corynebacterium casei LMG S-19264T (=DSM 44701T), isolated from a smear-ripened cheese.</title>
        <authorList>
            <consortium name="US DOE Joint Genome Institute (JGI-PGF)"/>
            <person name="Walter F."/>
            <person name="Albersmeier A."/>
            <person name="Kalinowski J."/>
            <person name="Ruckert C."/>
        </authorList>
    </citation>
    <scope>NUCLEOTIDE SEQUENCE</scope>
    <source>
        <strain evidence="11">CGMCC 4.7308</strain>
    </source>
</reference>
<dbReference type="GO" id="GO:0016491">
    <property type="term" value="F:oxidoreductase activity"/>
    <property type="evidence" value="ECO:0007669"/>
    <property type="project" value="UniProtKB-KW"/>
</dbReference>
<dbReference type="InterPro" id="IPR036010">
    <property type="entry name" value="2Fe-2S_ferredoxin-like_sf"/>
</dbReference>
<dbReference type="InterPro" id="IPR039261">
    <property type="entry name" value="FNR_nucleotide-bd"/>
</dbReference>
<keyword evidence="7" id="KW-0408">Iron</keyword>
<dbReference type="AlphaFoldDB" id="A0A917SP94"/>
<dbReference type="PRINTS" id="PR00410">
    <property type="entry name" value="PHEHYDRXLASE"/>
</dbReference>
<keyword evidence="3" id="KW-0001">2Fe-2S</keyword>
<evidence type="ECO:0000256" key="1">
    <source>
        <dbReference type="ARBA" id="ARBA00001974"/>
    </source>
</evidence>
<dbReference type="PANTHER" id="PTHR47354:SF8">
    <property type="entry name" value="1,2-PHENYLACETYL-COA EPOXIDASE, SUBUNIT E"/>
    <property type="match status" value="1"/>
</dbReference>
<dbReference type="Proteomes" id="UP000655208">
    <property type="component" value="Unassembled WGS sequence"/>
</dbReference>
<dbReference type="InterPro" id="IPR017938">
    <property type="entry name" value="Riboflavin_synthase-like_b-brl"/>
</dbReference>
<dbReference type="GO" id="GO:0051537">
    <property type="term" value="F:2 iron, 2 sulfur cluster binding"/>
    <property type="evidence" value="ECO:0007669"/>
    <property type="project" value="UniProtKB-KW"/>
</dbReference>
<dbReference type="PANTHER" id="PTHR47354">
    <property type="entry name" value="NADH OXIDOREDUCTASE HCR"/>
    <property type="match status" value="1"/>
</dbReference>
<gene>
    <name evidence="11" type="primary">paaE</name>
    <name evidence="11" type="ORF">GCM10011594_06540</name>
</gene>
<evidence type="ECO:0000313" key="11">
    <source>
        <dbReference type="EMBL" id="GGL89606.1"/>
    </source>
</evidence>
<dbReference type="InterPro" id="IPR017927">
    <property type="entry name" value="FAD-bd_FR_type"/>
</dbReference>
<evidence type="ECO:0000256" key="3">
    <source>
        <dbReference type="ARBA" id="ARBA00022714"/>
    </source>
</evidence>
<comment type="caution">
    <text evidence="11">The sequence shown here is derived from an EMBL/GenBank/DDBJ whole genome shotgun (WGS) entry which is preliminary data.</text>
</comment>
<dbReference type="InterPro" id="IPR001433">
    <property type="entry name" value="OxRdtase_FAD/NAD-bd"/>
</dbReference>
<evidence type="ECO:0000313" key="12">
    <source>
        <dbReference type="Proteomes" id="UP000655208"/>
    </source>
</evidence>
<feature type="domain" description="FAD-binding FR-type" evidence="10">
    <location>
        <begin position="3"/>
        <end position="102"/>
    </location>
</feature>
<dbReference type="InterPro" id="IPR001041">
    <property type="entry name" value="2Fe-2S_ferredoxin-type"/>
</dbReference>
<evidence type="ECO:0000256" key="7">
    <source>
        <dbReference type="ARBA" id="ARBA00023004"/>
    </source>
</evidence>
<evidence type="ECO:0000256" key="8">
    <source>
        <dbReference type="ARBA" id="ARBA00023014"/>
    </source>
</evidence>
<dbReference type="Gene3D" id="3.40.50.80">
    <property type="entry name" value="Nucleotide-binding domain of ferredoxin-NADP reductase (FNR) module"/>
    <property type="match status" value="1"/>
</dbReference>
<feature type="domain" description="2Fe-2S ferredoxin-type" evidence="9">
    <location>
        <begin position="259"/>
        <end position="348"/>
    </location>
</feature>
<dbReference type="GO" id="GO:0050660">
    <property type="term" value="F:flavin adenine dinucleotide binding"/>
    <property type="evidence" value="ECO:0007669"/>
    <property type="project" value="TreeGrafter"/>
</dbReference>
<dbReference type="InterPro" id="IPR012675">
    <property type="entry name" value="Beta-grasp_dom_sf"/>
</dbReference>
<evidence type="ECO:0000256" key="6">
    <source>
        <dbReference type="ARBA" id="ARBA00023002"/>
    </source>
</evidence>